<accession>K6FH49</accession>
<name>K6FH49_9BACT</name>
<dbReference type="Proteomes" id="UP000006272">
    <property type="component" value="Unassembled WGS sequence"/>
</dbReference>
<organism evidence="1 2">
    <name type="scientific">Solidesulfovibrio magneticus str. Maddingley MBC34</name>
    <dbReference type="NCBI Taxonomy" id="1206767"/>
    <lineage>
        <taxon>Bacteria</taxon>
        <taxon>Pseudomonadati</taxon>
        <taxon>Thermodesulfobacteriota</taxon>
        <taxon>Desulfovibrionia</taxon>
        <taxon>Desulfovibrionales</taxon>
        <taxon>Desulfovibrionaceae</taxon>
        <taxon>Solidesulfovibrio</taxon>
    </lineage>
</organism>
<feature type="non-terminal residue" evidence="1">
    <location>
        <position position="1"/>
    </location>
</feature>
<comment type="caution">
    <text evidence="1">The sequence shown here is derived from an EMBL/GenBank/DDBJ whole genome shotgun (WGS) entry which is preliminary data.</text>
</comment>
<evidence type="ECO:0000313" key="2">
    <source>
        <dbReference type="Proteomes" id="UP000006272"/>
    </source>
</evidence>
<dbReference type="PATRIC" id="fig|1206767.3.peg.3308"/>
<proteinExistence type="predicted"/>
<dbReference type="EMBL" id="ALAO01000320">
    <property type="protein sequence ID" value="EKO37937.1"/>
    <property type="molecule type" value="Genomic_DNA"/>
</dbReference>
<reference evidence="1 2" key="1">
    <citation type="submission" date="2012-07" db="EMBL/GenBank/DDBJ databases">
        <title>Draft genome sequence of Desulfovibrio magneticus str. Maddingley MBC34 obtained from a metagenomic sequence of a methanogenic enrichment isolated from coal-seam formation water in Victoria, Australia.</title>
        <authorList>
            <person name="Greenfield P."/>
            <person name="Hendry P."/>
            <person name="Li D."/>
            <person name="Rosewarne C.P."/>
            <person name="Tran-Dinh N."/>
            <person name="Elbourne L.D.H."/>
            <person name="Paulsen I.T."/>
            <person name="Midgley D.J."/>
        </authorList>
    </citation>
    <scope>NUCLEOTIDE SEQUENCE [LARGE SCALE GENOMIC DNA]</scope>
    <source>
        <strain evidence="2">Maddingley MBC34</strain>
    </source>
</reference>
<evidence type="ECO:0000313" key="1">
    <source>
        <dbReference type="EMBL" id="EKO37937.1"/>
    </source>
</evidence>
<protein>
    <submittedName>
        <fullName evidence="1">Uncharacterized protein</fullName>
    </submittedName>
</protein>
<gene>
    <name evidence="1" type="ORF">B193_3380</name>
</gene>
<dbReference type="AlphaFoldDB" id="K6FH49"/>
<sequence>GQGGRAMNAAERRELAQAVLALEVLEGQLATMADGNRPVPALNVQGVAYLLGLTVERLGRVLGEREVGQA</sequence>